<evidence type="ECO:0000256" key="4">
    <source>
        <dbReference type="ARBA" id="ARBA00023239"/>
    </source>
</evidence>
<dbReference type="Gene3D" id="3.90.1590.10">
    <property type="entry name" value="glutathione-dependent formaldehyde- activating enzyme (gfa)"/>
    <property type="match status" value="1"/>
</dbReference>
<feature type="domain" description="CENP-V/GFA" evidence="5">
    <location>
        <begin position="4"/>
        <end position="137"/>
    </location>
</feature>
<dbReference type="EMBL" id="PTQR01000054">
    <property type="protein sequence ID" value="TKX23409.1"/>
    <property type="molecule type" value="Genomic_DNA"/>
</dbReference>
<dbReference type="PROSITE" id="PS51891">
    <property type="entry name" value="CENP_V_GFA"/>
    <property type="match status" value="1"/>
</dbReference>
<keyword evidence="2" id="KW-0479">Metal-binding</keyword>
<name>A0A4U7AYJ6_9PEZI</name>
<reference evidence="6 7" key="1">
    <citation type="submission" date="2018-02" db="EMBL/GenBank/DDBJ databases">
        <title>Draft genome sequences of Elsinoe sp., causing black scab on jojoba.</title>
        <authorList>
            <person name="Stodart B."/>
            <person name="Jeffress S."/>
            <person name="Ash G."/>
            <person name="Arun Chinnappa K."/>
        </authorList>
    </citation>
    <scope>NUCLEOTIDE SEQUENCE [LARGE SCALE GENOMIC DNA]</scope>
    <source>
        <strain evidence="6 7">Hillstone_2</strain>
    </source>
</reference>
<keyword evidence="3" id="KW-0862">Zinc</keyword>
<dbReference type="AlphaFoldDB" id="A0A4U7AYJ6"/>
<dbReference type="GO" id="GO:0016846">
    <property type="term" value="F:carbon-sulfur lyase activity"/>
    <property type="evidence" value="ECO:0007669"/>
    <property type="project" value="InterPro"/>
</dbReference>
<evidence type="ECO:0000256" key="2">
    <source>
        <dbReference type="ARBA" id="ARBA00022723"/>
    </source>
</evidence>
<evidence type="ECO:0000313" key="7">
    <source>
        <dbReference type="Proteomes" id="UP000308133"/>
    </source>
</evidence>
<dbReference type="InterPro" id="IPR011057">
    <property type="entry name" value="Mss4-like_sf"/>
</dbReference>
<evidence type="ECO:0000313" key="6">
    <source>
        <dbReference type="EMBL" id="TKX23409.1"/>
    </source>
</evidence>
<evidence type="ECO:0000256" key="1">
    <source>
        <dbReference type="ARBA" id="ARBA00005495"/>
    </source>
</evidence>
<evidence type="ECO:0000256" key="3">
    <source>
        <dbReference type="ARBA" id="ARBA00022833"/>
    </source>
</evidence>
<keyword evidence="4" id="KW-0456">Lyase</keyword>
<accession>A0A4U7AYJ6</accession>
<evidence type="ECO:0000259" key="5">
    <source>
        <dbReference type="PROSITE" id="PS51891"/>
    </source>
</evidence>
<comment type="caution">
    <text evidence="6">The sequence shown here is derived from an EMBL/GenBank/DDBJ whole genome shotgun (WGS) entry which is preliminary data.</text>
</comment>
<sequence>MTTATATCFCGEVQITIPVEGDDLIETFTCHCTDCRKITASMFASNFMVKQSALKHIRGQDKITVFSQSSTIASGNAMTNHFCSICGTLMYRCSSGYPDMAIPRIGTVDDLTLHETKLRPKTEIFTKSRVCWLSARDDMKQLIEGHPVRPKKLPRL</sequence>
<dbReference type="Pfam" id="PF04828">
    <property type="entry name" value="GFA"/>
    <property type="match status" value="1"/>
</dbReference>
<comment type="similarity">
    <text evidence="1">Belongs to the Gfa family.</text>
</comment>
<organism evidence="6 7">
    <name type="scientific">Elsinoe australis</name>
    <dbReference type="NCBI Taxonomy" id="40998"/>
    <lineage>
        <taxon>Eukaryota</taxon>
        <taxon>Fungi</taxon>
        <taxon>Dikarya</taxon>
        <taxon>Ascomycota</taxon>
        <taxon>Pezizomycotina</taxon>
        <taxon>Dothideomycetes</taxon>
        <taxon>Dothideomycetidae</taxon>
        <taxon>Myriangiales</taxon>
        <taxon>Elsinoaceae</taxon>
        <taxon>Elsinoe</taxon>
    </lineage>
</organism>
<dbReference type="SUPFAM" id="SSF51316">
    <property type="entry name" value="Mss4-like"/>
    <property type="match status" value="1"/>
</dbReference>
<proteinExistence type="inferred from homology"/>
<gene>
    <name evidence="6" type="ORF">C1H76_4477</name>
</gene>
<dbReference type="GO" id="GO:0046872">
    <property type="term" value="F:metal ion binding"/>
    <property type="evidence" value="ECO:0007669"/>
    <property type="project" value="UniProtKB-KW"/>
</dbReference>
<dbReference type="PANTHER" id="PTHR33337">
    <property type="entry name" value="GFA DOMAIN-CONTAINING PROTEIN"/>
    <property type="match status" value="1"/>
</dbReference>
<dbReference type="InterPro" id="IPR006913">
    <property type="entry name" value="CENP-V/GFA"/>
</dbReference>
<dbReference type="Proteomes" id="UP000308133">
    <property type="component" value="Unassembled WGS sequence"/>
</dbReference>
<protein>
    <submittedName>
        <fullName evidence="6">Putative glutathione-dependent formaldehyde-activating enzyme-5</fullName>
    </submittedName>
</protein>
<dbReference type="PANTHER" id="PTHR33337:SF8">
    <property type="entry name" value="CENP-V_GFA DOMAIN-CONTAINING PROTEIN"/>
    <property type="match status" value="1"/>
</dbReference>